<dbReference type="Proteomes" id="UP000655830">
    <property type="component" value="Unassembled WGS sequence"/>
</dbReference>
<dbReference type="GO" id="GO:0000175">
    <property type="term" value="F:3'-5'-RNA exonuclease activity"/>
    <property type="evidence" value="ECO:0007669"/>
    <property type="project" value="TreeGrafter"/>
</dbReference>
<gene>
    <name evidence="2" type="ORF">H8718_04955</name>
</gene>
<feature type="domain" description="Endonuclease/exonuclease/phosphatase" evidence="1">
    <location>
        <begin position="9"/>
        <end position="247"/>
    </location>
</feature>
<evidence type="ECO:0000313" key="3">
    <source>
        <dbReference type="Proteomes" id="UP000655830"/>
    </source>
</evidence>
<keyword evidence="3" id="KW-1185">Reference proteome</keyword>
<comment type="caution">
    <text evidence="2">The sequence shown here is derived from an EMBL/GenBank/DDBJ whole genome shotgun (WGS) entry which is preliminary data.</text>
</comment>
<dbReference type="RefSeq" id="WP_249332010.1">
    <property type="nucleotide sequence ID" value="NZ_JACRSY010000006.1"/>
</dbReference>
<accession>A0A926EHX8</accession>
<keyword evidence="2" id="KW-0540">Nuclease</keyword>
<keyword evidence="2" id="KW-0378">Hydrolase</keyword>
<dbReference type="GO" id="GO:0004519">
    <property type="term" value="F:endonuclease activity"/>
    <property type="evidence" value="ECO:0007669"/>
    <property type="project" value="UniProtKB-KW"/>
</dbReference>
<dbReference type="PANTHER" id="PTHR12121:SF36">
    <property type="entry name" value="ENDONUCLEASE_EXONUCLEASE_PHOSPHATASE DOMAIN-CONTAINING PROTEIN"/>
    <property type="match status" value="1"/>
</dbReference>
<dbReference type="AlphaFoldDB" id="A0A926EHX8"/>
<organism evidence="2 3">
    <name type="scientific">Zhenhengia yiwuensis</name>
    <dbReference type="NCBI Taxonomy" id="2763666"/>
    <lineage>
        <taxon>Bacteria</taxon>
        <taxon>Bacillati</taxon>
        <taxon>Bacillota</taxon>
        <taxon>Clostridia</taxon>
        <taxon>Lachnospirales</taxon>
        <taxon>Lachnospiraceae</taxon>
        <taxon>Zhenhengia</taxon>
    </lineage>
</organism>
<protein>
    <submittedName>
        <fullName evidence="2">Endonuclease/exonuclease/phosphatase family protein</fullName>
    </submittedName>
</protein>
<name>A0A926EHX8_9FIRM</name>
<sequence>MTMNKLKVVTYNMRYDCKEDGKNNFEYRKPYIIRKIKEKSPDIIGFQEMLPHMKVWFEESFPEYNLVGCGRAKDYTDEHNAIAYRKDTFELFGLETFWLSPTPYLPGSRFEEQSICPRVCTVALLKHKNGIKPIRVYNTHLDHEGEQARLLGIGLVLERIKQDYECFPLPSLLMGDFNASPDCKEIQVIEEDGILEDTTKGIEYTFHNFGKPQDFIKIDYIYKSKEFICDQIGVWDDVEEGIYLSDHYPVEAHLVLE</sequence>
<dbReference type="InterPro" id="IPR005135">
    <property type="entry name" value="Endo/exonuclease/phosphatase"/>
</dbReference>
<dbReference type="CDD" id="cd09083">
    <property type="entry name" value="EEP-1"/>
    <property type="match status" value="1"/>
</dbReference>
<reference evidence="2" key="1">
    <citation type="submission" date="2020-08" db="EMBL/GenBank/DDBJ databases">
        <title>Genome public.</title>
        <authorList>
            <person name="Liu C."/>
            <person name="Sun Q."/>
        </authorList>
    </citation>
    <scope>NUCLEOTIDE SEQUENCE</scope>
    <source>
        <strain evidence="2">NSJ-12</strain>
    </source>
</reference>
<keyword evidence="2" id="KW-0255">Endonuclease</keyword>
<evidence type="ECO:0000259" key="1">
    <source>
        <dbReference type="Pfam" id="PF03372"/>
    </source>
</evidence>
<dbReference type="Gene3D" id="3.60.10.10">
    <property type="entry name" value="Endonuclease/exonuclease/phosphatase"/>
    <property type="match status" value="1"/>
</dbReference>
<proteinExistence type="predicted"/>
<evidence type="ECO:0000313" key="2">
    <source>
        <dbReference type="EMBL" id="MBC8578880.1"/>
    </source>
</evidence>
<dbReference type="Pfam" id="PF03372">
    <property type="entry name" value="Exo_endo_phos"/>
    <property type="match status" value="1"/>
</dbReference>
<dbReference type="InterPro" id="IPR036691">
    <property type="entry name" value="Endo/exonu/phosph_ase_sf"/>
</dbReference>
<dbReference type="PANTHER" id="PTHR12121">
    <property type="entry name" value="CARBON CATABOLITE REPRESSOR PROTEIN 4"/>
    <property type="match status" value="1"/>
</dbReference>
<dbReference type="EMBL" id="JACRSY010000006">
    <property type="protein sequence ID" value="MBC8578880.1"/>
    <property type="molecule type" value="Genomic_DNA"/>
</dbReference>
<dbReference type="InterPro" id="IPR050410">
    <property type="entry name" value="CCR4/nocturin_mRNA_transcr"/>
</dbReference>
<dbReference type="SUPFAM" id="SSF56219">
    <property type="entry name" value="DNase I-like"/>
    <property type="match status" value="1"/>
</dbReference>